<dbReference type="AlphaFoldDB" id="D9QRK4"/>
<evidence type="ECO:0000256" key="2">
    <source>
        <dbReference type="SAM" id="MobiDB-lite"/>
    </source>
</evidence>
<feature type="compositionally biased region" description="Basic and acidic residues" evidence="2">
    <location>
        <begin position="312"/>
        <end position="325"/>
    </location>
</feature>
<dbReference type="CDD" id="cd17470">
    <property type="entry name" value="T3SS_Flik_C"/>
    <property type="match status" value="1"/>
</dbReference>
<dbReference type="Pfam" id="PF02120">
    <property type="entry name" value="Flg_hook"/>
    <property type="match status" value="1"/>
</dbReference>
<name>D9QRK4_ACEAZ</name>
<organism evidence="4 5">
    <name type="scientific">Acetohalobium arabaticum (strain ATCC 49924 / DSM 5501 / Z-7288)</name>
    <dbReference type="NCBI Taxonomy" id="574087"/>
    <lineage>
        <taxon>Bacteria</taxon>
        <taxon>Bacillati</taxon>
        <taxon>Bacillota</taxon>
        <taxon>Clostridia</taxon>
        <taxon>Halanaerobiales</taxon>
        <taxon>Halobacteroidaceae</taxon>
        <taxon>Acetohalobium</taxon>
    </lineage>
</organism>
<feature type="domain" description="Flagellar hook-length control protein-like C-terminal" evidence="3">
    <location>
        <begin position="406"/>
        <end position="486"/>
    </location>
</feature>
<feature type="region of interest" description="Disordered" evidence="2">
    <location>
        <begin position="281"/>
        <end position="348"/>
    </location>
</feature>
<feature type="region of interest" description="Disordered" evidence="2">
    <location>
        <begin position="492"/>
        <end position="512"/>
    </location>
</feature>
<gene>
    <name evidence="4" type="ordered locus">Acear_1640</name>
</gene>
<dbReference type="STRING" id="574087.Acear_1640"/>
<evidence type="ECO:0000313" key="5">
    <source>
        <dbReference type="Proteomes" id="UP000001661"/>
    </source>
</evidence>
<keyword evidence="1" id="KW-0175">Coiled coil</keyword>
<dbReference type="KEGG" id="aar:Acear_1640"/>
<dbReference type="OrthoDB" id="2112660at2"/>
<protein>
    <submittedName>
        <fullName evidence="4">Flagellar hook-length control protein</fullName>
    </submittedName>
</protein>
<dbReference type="EMBL" id="CP002105">
    <property type="protein sequence ID" value="ADL13145.1"/>
    <property type="molecule type" value="Genomic_DNA"/>
</dbReference>
<sequence>MEAAQLLQLNSSSQTVNNSSFQTVENSKSGSSFLQKLNNAAVGQKQKQQSGQLLNQNGIDSVKDLKQNLSQEELKKFQRLLNEDTDLDSIKLKKLFDKDLDLNLNQTELQKLKKLLTEDGFEITEEELKDLLDSIGSIYQELMELDINKLSSLSEAEQSELKQLKADLLAAIKEFKLQLKNLKEIDAKQLELLQQQSTKEQHQIKATKQFKENLLQKLAELKKLAGKMQKQRSAAGLKSGQQNQQLQQISKMLKQLTNSDSKLSKLLQKYGIAGEQIEVETKKQQAKVKNQQSSDGKNAKDNAASNQKLKGKKESKSQDNSDKSSLKQLLESQDKETKDKKVKVRLSSDKQKLKAESFNAAKASAEDQMKVKNNVRQNIVNSKFMNVNSNLQGVDQTKVVNQVLQQLEQLKSLGKNELTLKLKPDSLGKVNLKMAVSDGVLTTKVMAENYQVKKAIEAQLHQLKNALAEKNLEVGEMVVEVGSEEDFSSFQEQESFTQQEFSGQQQNRQSQQELNPELLMELGEIEEPIEIDSAVDSSLGVDSIDYVI</sequence>
<dbReference type="RefSeq" id="WP_013278590.1">
    <property type="nucleotide sequence ID" value="NC_014378.1"/>
</dbReference>
<dbReference type="Gene3D" id="3.30.750.140">
    <property type="match status" value="1"/>
</dbReference>
<dbReference type="eggNOG" id="COG3144">
    <property type="taxonomic scope" value="Bacteria"/>
</dbReference>
<proteinExistence type="predicted"/>
<dbReference type="InterPro" id="IPR021136">
    <property type="entry name" value="Flagellar_hook_control-like_C"/>
</dbReference>
<evidence type="ECO:0000256" key="1">
    <source>
        <dbReference type="SAM" id="Coils"/>
    </source>
</evidence>
<evidence type="ECO:0000313" key="4">
    <source>
        <dbReference type="EMBL" id="ADL13145.1"/>
    </source>
</evidence>
<keyword evidence="4" id="KW-0282">Flagellum</keyword>
<keyword evidence="4" id="KW-0966">Cell projection</keyword>
<dbReference type="InterPro" id="IPR038610">
    <property type="entry name" value="FliK-like_C_sf"/>
</dbReference>
<evidence type="ECO:0000259" key="3">
    <source>
        <dbReference type="Pfam" id="PF02120"/>
    </source>
</evidence>
<accession>D9QRK4</accession>
<dbReference type="HOGENOM" id="CLU_496636_0_0_9"/>
<reference evidence="4 5" key="1">
    <citation type="journal article" date="2010" name="Stand. Genomic Sci.">
        <title>Complete genome sequence of Acetohalobium arabaticum type strain (Z-7288).</title>
        <authorList>
            <person name="Sikorski J."/>
            <person name="Lapidus A."/>
            <person name="Chertkov O."/>
            <person name="Lucas S."/>
            <person name="Copeland A."/>
            <person name="Glavina Del Rio T."/>
            <person name="Nolan M."/>
            <person name="Tice H."/>
            <person name="Cheng J.F."/>
            <person name="Han C."/>
            <person name="Brambilla E."/>
            <person name="Pitluck S."/>
            <person name="Liolios K."/>
            <person name="Ivanova N."/>
            <person name="Mavromatis K."/>
            <person name="Mikhailova N."/>
            <person name="Pati A."/>
            <person name="Bruce D."/>
            <person name="Detter C."/>
            <person name="Tapia R."/>
            <person name="Goodwin L."/>
            <person name="Chen A."/>
            <person name="Palaniappan K."/>
            <person name="Land M."/>
            <person name="Hauser L."/>
            <person name="Chang Y.J."/>
            <person name="Jeffries C.D."/>
            <person name="Rohde M."/>
            <person name="Goker M."/>
            <person name="Spring S."/>
            <person name="Woyke T."/>
            <person name="Bristow J."/>
            <person name="Eisen J.A."/>
            <person name="Markowitz V."/>
            <person name="Hugenholtz P."/>
            <person name="Kyrpides N.C."/>
            <person name="Klenk H.P."/>
        </authorList>
    </citation>
    <scope>NUCLEOTIDE SEQUENCE [LARGE SCALE GENOMIC DNA]</scope>
    <source>
        <strain evidence="5">ATCC 49924 / DSM 5501 / Z-7288</strain>
    </source>
</reference>
<feature type="compositionally biased region" description="Polar residues" evidence="2">
    <location>
        <begin position="287"/>
        <end position="296"/>
    </location>
</feature>
<dbReference type="Proteomes" id="UP000001661">
    <property type="component" value="Chromosome"/>
</dbReference>
<keyword evidence="5" id="KW-1185">Reference proteome</keyword>
<keyword evidence="4" id="KW-0969">Cilium</keyword>
<feature type="coiled-coil region" evidence="1">
    <location>
        <begin position="147"/>
        <end position="231"/>
    </location>
</feature>